<dbReference type="GO" id="GO:0003723">
    <property type="term" value="F:RNA binding"/>
    <property type="evidence" value="ECO:0007669"/>
    <property type="project" value="UniProtKB-UniRule"/>
</dbReference>
<evidence type="ECO:0000256" key="7">
    <source>
        <dbReference type="ARBA" id="ARBA00022723"/>
    </source>
</evidence>
<keyword evidence="9" id="KW-0378">Hydrolase</keyword>
<feature type="domain" description="HTH La-type RNA-binding" evidence="13">
    <location>
        <begin position="125"/>
        <end position="230"/>
    </location>
</feature>
<dbReference type="EMBL" id="JWZX01002853">
    <property type="protein sequence ID" value="KOO26428.1"/>
    <property type="molecule type" value="Genomic_DNA"/>
</dbReference>
<dbReference type="InterPro" id="IPR036866">
    <property type="entry name" value="RibonucZ/Hydroxyglut_hydro"/>
</dbReference>
<evidence type="ECO:0000256" key="8">
    <source>
        <dbReference type="ARBA" id="ARBA00022759"/>
    </source>
</evidence>
<evidence type="ECO:0000256" key="1">
    <source>
        <dbReference type="ARBA" id="ARBA00000402"/>
    </source>
</evidence>
<feature type="non-terminal residue" evidence="14">
    <location>
        <position position="1"/>
    </location>
</feature>
<dbReference type="InterPro" id="IPR006630">
    <property type="entry name" value="La_HTH"/>
</dbReference>
<dbReference type="GO" id="GO:0042781">
    <property type="term" value="F:3'-tRNA processing endoribonuclease activity"/>
    <property type="evidence" value="ECO:0007669"/>
    <property type="project" value="UniProtKB-EC"/>
</dbReference>
<dbReference type="GO" id="GO:0005634">
    <property type="term" value="C:nucleus"/>
    <property type="evidence" value="ECO:0007669"/>
    <property type="project" value="InterPro"/>
</dbReference>
<keyword evidence="7" id="KW-0479">Metal-binding</keyword>
<dbReference type="OrthoDB" id="527344at2759"/>
<keyword evidence="11 12" id="KW-0694">RNA-binding</keyword>
<proteinExistence type="inferred from homology"/>
<dbReference type="GO" id="GO:1990180">
    <property type="term" value="P:mitochondrial tRNA 3'-end processing"/>
    <property type="evidence" value="ECO:0007669"/>
    <property type="project" value="TreeGrafter"/>
</dbReference>
<dbReference type="SUPFAM" id="SSF46785">
    <property type="entry name" value="Winged helix' DNA-binding domain"/>
    <property type="match status" value="1"/>
</dbReference>
<comment type="catalytic activity">
    <reaction evidence="1">
        <text>Endonucleolytic cleavage of RNA, removing extra 3' nucleotides from tRNA precursor, generating 3' termini of tRNAs. A 3'-hydroxy group is left at the tRNA terminus and a 5'-phosphoryl group is left at the trailer molecule.</text>
        <dbReference type="EC" id="3.1.26.11"/>
    </reaction>
</comment>
<comment type="caution">
    <text evidence="14">The sequence shown here is derived from an EMBL/GenBank/DDBJ whole genome shotgun (WGS) entry which is preliminary data.</text>
</comment>
<sequence length="470" mass="50165">TAAALDTGIEAAAAVAAAPAVAAPGLTPVEVMKMIINGEASTAVEAEAIAAAARKDNAEAEAATVLGREASDAAAKAEAAAAAAREMMAMAACAAATSSGAQLTFLGTGAAMPSKYRNVSSMLLQLPTPPHHHVLRRQVEYYFSEANLPTDRFLQEQLQSAPNGWLALSVIATFKRVQALVPLEGHVVPDTALALRVEALASALHGHPTLQIRQKMADEATAEDAMAAEETAAEEVIAEEAMVGVLLDAGEGAMGALRRRFGERTDAVLRQLRLVWISHMHADHHLGLISVLEARTSLVPREPLLVLGPLALQTWLRSAAAALHLPLAFRYVHNGEAHKDAGVGLVLRRLGFDGLRTCPVVHCNDAWAVGLQHADGWSILYSGDTRPCDNVVRLGNLMRPGGRLLVHEATFDDSPLMRQEAEHKRHSTVHEALAVGEAMHAWRTVLTHFSQRYPKLTDVRATATSSRTLQ</sequence>
<evidence type="ECO:0000256" key="4">
    <source>
        <dbReference type="ARBA" id="ARBA00012477"/>
    </source>
</evidence>
<dbReference type="GO" id="GO:0046872">
    <property type="term" value="F:metal ion binding"/>
    <property type="evidence" value="ECO:0007669"/>
    <property type="project" value="UniProtKB-KW"/>
</dbReference>
<dbReference type="CDD" id="cd07718">
    <property type="entry name" value="RNaseZ_ELAC1_ELAC2-C-term-like_MBL-fold"/>
    <property type="match status" value="1"/>
</dbReference>
<dbReference type="PROSITE" id="PS50961">
    <property type="entry name" value="HTH_LA"/>
    <property type="match status" value="1"/>
</dbReference>
<evidence type="ECO:0000313" key="14">
    <source>
        <dbReference type="EMBL" id="KOO26428.1"/>
    </source>
</evidence>
<dbReference type="InterPro" id="IPR036390">
    <property type="entry name" value="WH_DNA-bd_sf"/>
</dbReference>
<dbReference type="Proteomes" id="UP000037460">
    <property type="component" value="Unassembled WGS sequence"/>
</dbReference>
<dbReference type="InterPro" id="IPR047151">
    <property type="entry name" value="RNZ2-like"/>
</dbReference>
<evidence type="ECO:0000256" key="5">
    <source>
        <dbReference type="ARBA" id="ARBA00022694"/>
    </source>
</evidence>
<dbReference type="Pfam" id="PF05383">
    <property type="entry name" value="La"/>
    <property type="match status" value="1"/>
</dbReference>
<gene>
    <name evidence="14" type="ORF">Ctob_006819</name>
</gene>
<dbReference type="AlphaFoldDB" id="A0A0M0JJK5"/>
<dbReference type="EC" id="3.1.26.11" evidence="4"/>
<evidence type="ECO:0000256" key="10">
    <source>
        <dbReference type="ARBA" id="ARBA00022833"/>
    </source>
</evidence>
<evidence type="ECO:0000259" key="13">
    <source>
        <dbReference type="PROSITE" id="PS50961"/>
    </source>
</evidence>
<dbReference type="PRINTS" id="PR00302">
    <property type="entry name" value="LUPUSLA"/>
</dbReference>
<evidence type="ECO:0000256" key="2">
    <source>
        <dbReference type="ARBA" id="ARBA00001947"/>
    </source>
</evidence>
<evidence type="ECO:0000256" key="11">
    <source>
        <dbReference type="ARBA" id="ARBA00022884"/>
    </source>
</evidence>
<accession>A0A0M0JJK5</accession>
<dbReference type="Pfam" id="PF12706">
    <property type="entry name" value="Lactamase_B_2"/>
    <property type="match status" value="1"/>
</dbReference>
<keyword evidence="8" id="KW-0255">Endonuclease</keyword>
<evidence type="ECO:0000256" key="12">
    <source>
        <dbReference type="PROSITE-ProRule" id="PRU00332"/>
    </source>
</evidence>
<dbReference type="SMART" id="SM00715">
    <property type="entry name" value="LA"/>
    <property type="match status" value="1"/>
</dbReference>
<feature type="non-terminal residue" evidence="14">
    <location>
        <position position="470"/>
    </location>
</feature>
<dbReference type="InterPro" id="IPR036388">
    <property type="entry name" value="WH-like_DNA-bd_sf"/>
</dbReference>
<evidence type="ECO:0000313" key="15">
    <source>
        <dbReference type="Proteomes" id="UP000037460"/>
    </source>
</evidence>
<dbReference type="PANTHER" id="PTHR12553:SF49">
    <property type="entry name" value="ZINC PHOSPHODIESTERASE ELAC PROTEIN 2"/>
    <property type="match status" value="1"/>
</dbReference>
<dbReference type="Gene3D" id="1.10.10.10">
    <property type="entry name" value="Winged helix-like DNA-binding domain superfamily/Winged helix DNA-binding domain"/>
    <property type="match status" value="1"/>
</dbReference>
<keyword evidence="5" id="KW-0819">tRNA processing</keyword>
<name>A0A0M0JJK5_9EUKA</name>
<dbReference type="GO" id="GO:1990904">
    <property type="term" value="C:ribonucleoprotein complex"/>
    <property type="evidence" value="ECO:0007669"/>
    <property type="project" value="InterPro"/>
</dbReference>
<organism evidence="14 15">
    <name type="scientific">Chrysochromulina tobinii</name>
    <dbReference type="NCBI Taxonomy" id="1460289"/>
    <lineage>
        <taxon>Eukaryota</taxon>
        <taxon>Haptista</taxon>
        <taxon>Haptophyta</taxon>
        <taxon>Prymnesiophyceae</taxon>
        <taxon>Prymnesiales</taxon>
        <taxon>Chrysochromulinaceae</taxon>
        <taxon>Chrysochromulina</taxon>
    </lineage>
</organism>
<comment type="similarity">
    <text evidence="3">Belongs to the RNase Z family.</text>
</comment>
<keyword evidence="6" id="KW-0540">Nuclease</keyword>
<keyword evidence="10" id="KW-0862">Zinc</keyword>
<dbReference type="Gene3D" id="3.60.15.10">
    <property type="entry name" value="Ribonuclease Z/Hydroxyacylglutathione hydrolase-like"/>
    <property type="match status" value="2"/>
</dbReference>
<dbReference type="SUPFAM" id="SSF56281">
    <property type="entry name" value="Metallo-hydrolase/oxidoreductase"/>
    <property type="match status" value="1"/>
</dbReference>
<dbReference type="PANTHER" id="PTHR12553">
    <property type="entry name" value="ZINC PHOSPHODIESTERASE ELAC PROTEIN 2"/>
    <property type="match status" value="1"/>
</dbReference>
<protein>
    <recommendedName>
        <fullName evidence="4">ribonuclease Z</fullName>
        <ecNumber evidence="4">3.1.26.11</ecNumber>
    </recommendedName>
</protein>
<evidence type="ECO:0000256" key="3">
    <source>
        <dbReference type="ARBA" id="ARBA00007823"/>
    </source>
</evidence>
<dbReference type="InterPro" id="IPR001279">
    <property type="entry name" value="Metallo-B-lactamas"/>
</dbReference>
<reference evidence="15" key="1">
    <citation type="journal article" date="2015" name="PLoS Genet.">
        <title>Genome Sequence and Transcriptome Analyses of Chrysochromulina tobin: Metabolic Tools for Enhanced Algal Fitness in the Prominent Order Prymnesiales (Haptophyceae).</title>
        <authorList>
            <person name="Hovde B.T."/>
            <person name="Deodato C.R."/>
            <person name="Hunsperger H.M."/>
            <person name="Ryken S.A."/>
            <person name="Yost W."/>
            <person name="Jha R.K."/>
            <person name="Patterson J."/>
            <person name="Monnat R.J. Jr."/>
            <person name="Barlow S.B."/>
            <person name="Starkenburg S.R."/>
            <person name="Cattolico R.A."/>
        </authorList>
    </citation>
    <scope>NUCLEOTIDE SEQUENCE</scope>
    <source>
        <strain evidence="15">CCMP291</strain>
    </source>
</reference>
<keyword evidence="15" id="KW-1185">Reference proteome</keyword>
<evidence type="ECO:0000256" key="9">
    <source>
        <dbReference type="ARBA" id="ARBA00022801"/>
    </source>
</evidence>
<evidence type="ECO:0000256" key="6">
    <source>
        <dbReference type="ARBA" id="ARBA00022722"/>
    </source>
</evidence>
<dbReference type="InterPro" id="IPR002344">
    <property type="entry name" value="Lupus_La"/>
</dbReference>
<comment type="cofactor">
    <cofactor evidence="2">
        <name>Zn(2+)</name>
        <dbReference type="ChEBI" id="CHEBI:29105"/>
    </cofactor>
</comment>
<dbReference type="GO" id="GO:0005739">
    <property type="term" value="C:mitochondrion"/>
    <property type="evidence" value="ECO:0007669"/>
    <property type="project" value="TreeGrafter"/>
</dbReference>